<reference evidence="5" key="1">
    <citation type="submission" date="2020-08" db="EMBL/GenBank/DDBJ databases">
        <title>Genome public.</title>
        <authorList>
            <person name="Liu C."/>
            <person name="Sun Q."/>
        </authorList>
    </citation>
    <scope>NUCLEOTIDE SEQUENCE</scope>
    <source>
        <strain evidence="5">BX22</strain>
    </source>
</reference>
<evidence type="ECO:0000259" key="4">
    <source>
        <dbReference type="Pfam" id="PF17853"/>
    </source>
</evidence>
<comment type="caution">
    <text evidence="5">The sequence shown here is derived from an EMBL/GenBank/DDBJ whole genome shotgun (WGS) entry which is preliminary data.</text>
</comment>
<comment type="similarity">
    <text evidence="1">Belongs to the CdaR family.</text>
</comment>
<dbReference type="PANTHER" id="PTHR33744">
    <property type="entry name" value="CARBOHYDRATE DIACID REGULATOR"/>
    <property type="match status" value="1"/>
</dbReference>
<evidence type="ECO:0000259" key="2">
    <source>
        <dbReference type="Pfam" id="PF05651"/>
    </source>
</evidence>
<dbReference type="InterPro" id="IPR041522">
    <property type="entry name" value="CdaR_GGDEF"/>
</dbReference>
<dbReference type="EMBL" id="JACOOL010000002">
    <property type="protein sequence ID" value="MBC5635793.1"/>
    <property type="molecule type" value="Genomic_DNA"/>
</dbReference>
<proteinExistence type="inferred from homology"/>
<sequence>MELTPTLGQKIINETKKLINENIIIVNNQAIIIASTDCSRIGDFHEGALQTIKNNTTTILTEDHLQSMKGIRPGVNLPITIENHVIGVIGITGNPKEIIPLASLMKKMTELLIRENIYVQELEWHARAMEAYFFEWVQMEQPSEEFLKRGKLLDIHLSPPLRCSIIEIDFSKHKDVINEILDLLLLKLPCVAIRWGHNRIVLLTEEDKFELDTLKIQFETFQSYIINKLRIPFSIGIGSKSNSFFIKDSYQKATKALSLTNANTITAYDELLLETCLDEVSHNVRIDFINKVLSPLDKEEALLNTLKVFLKNNLNLKATASELHIHINTLHYRLSRIEQLTGLNPKNTYTIAVFYIAFSFLDENPKK</sequence>
<keyword evidence="6" id="KW-1185">Reference proteome</keyword>
<evidence type="ECO:0000313" key="5">
    <source>
        <dbReference type="EMBL" id="MBC5635793.1"/>
    </source>
</evidence>
<evidence type="ECO:0000313" key="6">
    <source>
        <dbReference type="Proteomes" id="UP000637359"/>
    </source>
</evidence>
<dbReference type="PANTHER" id="PTHR33744:SF16">
    <property type="entry name" value="CARBOHYDRATE DIACID REGULATOR"/>
    <property type="match status" value="1"/>
</dbReference>
<dbReference type="Pfam" id="PF13556">
    <property type="entry name" value="HTH_30"/>
    <property type="match status" value="1"/>
</dbReference>
<dbReference type="Proteomes" id="UP000637359">
    <property type="component" value="Unassembled WGS sequence"/>
</dbReference>
<dbReference type="Gene3D" id="1.10.10.2840">
    <property type="entry name" value="PucR C-terminal helix-turn-helix domain"/>
    <property type="match status" value="1"/>
</dbReference>
<feature type="domain" description="Putative sugar diacid recognition" evidence="2">
    <location>
        <begin position="3"/>
        <end position="136"/>
    </location>
</feature>
<dbReference type="InterPro" id="IPR051448">
    <property type="entry name" value="CdaR-like_regulators"/>
</dbReference>
<dbReference type="Pfam" id="PF05651">
    <property type="entry name" value="Diacid_rec"/>
    <property type="match status" value="1"/>
</dbReference>
<evidence type="ECO:0000259" key="3">
    <source>
        <dbReference type="Pfam" id="PF13556"/>
    </source>
</evidence>
<dbReference type="Pfam" id="PF17853">
    <property type="entry name" value="GGDEF_2"/>
    <property type="match status" value="1"/>
</dbReference>
<protein>
    <submittedName>
        <fullName evidence="5">Helix-turn-helix domain-containing protein</fullName>
    </submittedName>
</protein>
<dbReference type="InterPro" id="IPR008599">
    <property type="entry name" value="Diacid_rec"/>
</dbReference>
<dbReference type="InterPro" id="IPR042070">
    <property type="entry name" value="PucR_C-HTH_sf"/>
</dbReference>
<dbReference type="InterPro" id="IPR025736">
    <property type="entry name" value="PucR_C-HTH_dom"/>
</dbReference>
<gene>
    <name evidence="5" type="ORF">H8S33_03035</name>
</gene>
<feature type="domain" description="PucR C-terminal helix-turn-helix" evidence="3">
    <location>
        <begin position="302"/>
        <end position="358"/>
    </location>
</feature>
<organism evidence="5 6">
    <name type="scientific">Ornithinibacillus hominis</name>
    <dbReference type="NCBI Taxonomy" id="2763055"/>
    <lineage>
        <taxon>Bacteria</taxon>
        <taxon>Bacillati</taxon>
        <taxon>Bacillota</taxon>
        <taxon>Bacilli</taxon>
        <taxon>Bacillales</taxon>
        <taxon>Bacillaceae</taxon>
        <taxon>Ornithinibacillus</taxon>
    </lineage>
</organism>
<dbReference type="AlphaFoldDB" id="A0A923L3G4"/>
<accession>A0A923L3G4</accession>
<dbReference type="RefSeq" id="WP_186868514.1">
    <property type="nucleotide sequence ID" value="NZ_JACOOL010000002.1"/>
</dbReference>
<name>A0A923L3G4_9BACI</name>
<evidence type="ECO:0000256" key="1">
    <source>
        <dbReference type="ARBA" id="ARBA00006754"/>
    </source>
</evidence>
<feature type="domain" description="CdaR GGDEF-like" evidence="4">
    <location>
        <begin position="142"/>
        <end position="258"/>
    </location>
</feature>